<evidence type="ECO:0000256" key="1">
    <source>
        <dbReference type="ARBA" id="ARBA00022679"/>
    </source>
</evidence>
<keyword evidence="6" id="KW-0511">Multifunctional enzyme</keyword>
<dbReference type="GO" id="GO:0047388">
    <property type="term" value="F:[glutamine synthetase]-adenylyl-L-tyrosine phosphorylase activity"/>
    <property type="evidence" value="ECO:0007669"/>
    <property type="project" value="UniProtKB-EC"/>
</dbReference>
<dbReference type="Proteomes" id="UP001597283">
    <property type="component" value="Unassembled WGS sequence"/>
</dbReference>
<evidence type="ECO:0000259" key="8">
    <source>
        <dbReference type="Pfam" id="PF08335"/>
    </source>
</evidence>
<comment type="caution">
    <text evidence="9">The sequence shown here is derived from an EMBL/GenBank/DDBJ whole genome shotgun (WGS) entry which is preliminary data.</text>
</comment>
<proteinExistence type="predicted"/>
<reference evidence="10" key="1">
    <citation type="journal article" date="2019" name="Int. J. Syst. Evol. Microbiol.">
        <title>The Global Catalogue of Microorganisms (GCM) 10K type strain sequencing project: providing services to taxonomists for standard genome sequencing and annotation.</title>
        <authorList>
            <consortium name="The Broad Institute Genomics Platform"/>
            <consortium name="The Broad Institute Genome Sequencing Center for Infectious Disease"/>
            <person name="Wu L."/>
            <person name="Ma J."/>
        </authorList>
    </citation>
    <scope>NUCLEOTIDE SEQUENCE [LARGE SCALE GENOMIC DNA]</scope>
    <source>
        <strain evidence="10">Q85</strain>
    </source>
</reference>
<keyword evidence="2 9" id="KW-0548">Nucleotidyltransferase</keyword>
<evidence type="ECO:0000256" key="5">
    <source>
        <dbReference type="ARBA" id="ARBA00022842"/>
    </source>
</evidence>
<dbReference type="InterPro" id="IPR005190">
    <property type="entry name" value="GlnE_rpt_dom"/>
</dbReference>
<dbReference type="SUPFAM" id="SSF81593">
    <property type="entry name" value="Nucleotidyltransferase substrate binding subunit/domain"/>
    <property type="match status" value="2"/>
</dbReference>
<dbReference type="InterPro" id="IPR023057">
    <property type="entry name" value="GlnE"/>
</dbReference>
<accession>A0ABW4NAF4</accession>
<organism evidence="9 10">
    <name type="scientific">Sphingomonas floccifaciens</name>
    <dbReference type="NCBI Taxonomy" id="1844115"/>
    <lineage>
        <taxon>Bacteria</taxon>
        <taxon>Pseudomonadati</taxon>
        <taxon>Pseudomonadota</taxon>
        <taxon>Alphaproteobacteria</taxon>
        <taxon>Sphingomonadales</taxon>
        <taxon>Sphingomonadaceae</taxon>
        <taxon>Sphingomonas</taxon>
    </lineage>
</organism>
<keyword evidence="3" id="KW-0547">Nucleotide-binding</keyword>
<dbReference type="SUPFAM" id="SSF81301">
    <property type="entry name" value="Nucleotidyltransferase"/>
    <property type="match status" value="2"/>
</dbReference>
<evidence type="ECO:0000256" key="4">
    <source>
        <dbReference type="ARBA" id="ARBA00022840"/>
    </source>
</evidence>
<dbReference type="PANTHER" id="PTHR30621:SF0">
    <property type="entry name" value="BIFUNCTIONAL GLUTAMINE SYNTHETASE ADENYLYLTRANSFERASE_ADENYLYL-REMOVING ENZYME"/>
    <property type="match status" value="1"/>
</dbReference>
<dbReference type="Pfam" id="PF08335">
    <property type="entry name" value="GlnD_UR_UTase"/>
    <property type="match status" value="1"/>
</dbReference>
<evidence type="ECO:0000256" key="6">
    <source>
        <dbReference type="ARBA" id="ARBA00023268"/>
    </source>
</evidence>
<dbReference type="GO" id="GO:0008882">
    <property type="term" value="F:[glutamate-ammonia-ligase] adenylyltransferase activity"/>
    <property type="evidence" value="ECO:0007669"/>
    <property type="project" value="UniProtKB-EC"/>
</dbReference>
<gene>
    <name evidence="9" type="primary">glnE</name>
    <name evidence="9" type="ORF">ACFSC3_05295</name>
</gene>
<dbReference type="InterPro" id="IPR043519">
    <property type="entry name" value="NT_sf"/>
</dbReference>
<dbReference type="Gene3D" id="3.30.460.10">
    <property type="entry name" value="Beta Polymerase, domain 2"/>
    <property type="match status" value="2"/>
</dbReference>
<protein>
    <submittedName>
        <fullName evidence="9">Bifunctional [glutamate--ammonia ligase]-adenylyl-L-tyrosine phosphorylase/[glutamate--ammonia-ligase] adenylyltransferase</fullName>
        <ecNumber evidence="9">2.7.7.42</ecNumber>
        <ecNumber evidence="9">2.7.7.89</ecNumber>
    </submittedName>
</protein>
<dbReference type="Gene3D" id="1.20.120.330">
    <property type="entry name" value="Nucleotidyltransferases domain 2"/>
    <property type="match status" value="2"/>
</dbReference>
<dbReference type="Pfam" id="PF03710">
    <property type="entry name" value="GlnE"/>
    <property type="match status" value="2"/>
</dbReference>
<keyword evidence="4" id="KW-0067">ATP-binding</keyword>
<keyword evidence="5" id="KW-0460">Magnesium</keyword>
<sequence length="891" mass="95980">MTDELGYGRSVAEALATADRESDFLSNLIAREPAVVDGIEDWLADPLAVLNLDADLPPPRALRLARRRLALVVAIGDLSGRYDLTRTTQTLSDFADRVLDRAIWVAVAERVPGASADGFAAIALGKQGSRELNYSSDIDPILIFDPTRFAHRERDEVDEAAVRVGRRVVELLQARDGDGYVLRVDLRLRPSPEVTPIVLPIEAAIGYYESAALPWERAAFIRARACAGDMALGSGFLTTIRPFVWRRALDFGTIGEIRGISRRIRDHHAQGQAFGPGYDLKRGRGGIREVEFFAQIHQLIHGGREPALRTPATRDALAALAAAGRIDPDDAAALADAYTLFRTIEHRVQMIDDRQTHALPVQSDSLDRVARLHGLANGAALLDLLRPHVERVGRVYDALDGEPPTQVPVATVAASSRFADPDAAEARIASWREGRYPALRSQAANEALTAVLPALIAAIGEAPDPDRALLRLDAIFARLPTAINVLRLIAARPALIALLETILAHAPTLADQLGRRSELLDGLIDASALDLPGDVATLAAQMRAGERGDDYERVLDRVRKVVNEKRFALGVQILAGASDPLDVSAGYARVAEAAVEVLAGTAVEAFVATQGRVPDSELVILALGRMGGAQLTHASDLDLIYLFTGDFAAESDGPKPLGAVLYYNRLAQRVSAALSVPTASGPLYEIDTRLRPSGASGPLVVSLDGFERYQRESAWTWEHMALTRARAIFGSADARAAVDAIIGRVLHGDRPERDIRADATKMRADMAAHKPPSGPLDAKLLDGGLVDLEFAVHTLQLVHRTGFDSHLGRAIDALAAEGRIDPAMRAAHDFLTRLLVTARLVAPDGQPPSEATRALLARALRLEDFDAVLARLDATRQGVRAAWAAAQGDQA</sequence>
<keyword evidence="9" id="KW-0436">Ligase</keyword>
<name>A0ABW4NAF4_9SPHN</name>
<dbReference type="EC" id="2.7.7.42" evidence="9"/>
<evidence type="ECO:0000256" key="2">
    <source>
        <dbReference type="ARBA" id="ARBA00022695"/>
    </source>
</evidence>
<dbReference type="PANTHER" id="PTHR30621">
    <property type="entry name" value="GLUTAMINE SYNTHETASE ADENYLYLTRANSFERASE"/>
    <property type="match status" value="1"/>
</dbReference>
<dbReference type="CDD" id="cd05401">
    <property type="entry name" value="NT_GlnE_GlnD_like"/>
    <property type="match status" value="2"/>
</dbReference>
<dbReference type="Gene3D" id="1.20.120.1510">
    <property type="match status" value="1"/>
</dbReference>
<keyword evidence="10" id="KW-1185">Reference proteome</keyword>
<dbReference type="EMBL" id="JBHUFC010000002">
    <property type="protein sequence ID" value="MFD1786982.1"/>
    <property type="molecule type" value="Genomic_DNA"/>
</dbReference>
<evidence type="ECO:0000313" key="10">
    <source>
        <dbReference type="Proteomes" id="UP001597283"/>
    </source>
</evidence>
<dbReference type="InterPro" id="IPR013546">
    <property type="entry name" value="PII_UdlTrfase/GS_AdlTrfase"/>
</dbReference>
<dbReference type="RefSeq" id="WP_380939357.1">
    <property type="nucleotide sequence ID" value="NZ_JBHUFC010000002.1"/>
</dbReference>
<dbReference type="EC" id="2.7.7.89" evidence="9"/>
<dbReference type="NCBIfam" id="NF008292">
    <property type="entry name" value="PRK11072.1"/>
    <property type="match status" value="1"/>
</dbReference>
<evidence type="ECO:0000256" key="3">
    <source>
        <dbReference type="ARBA" id="ARBA00022741"/>
    </source>
</evidence>
<dbReference type="GO" id="GO:0016874">
    <property type="term" value="F:ligase activity"/>
    <property type="evidence" value="ECO:0007669"/>
    <property type="project" value="UniProtKB-KW"/>
</dbReference>
<feature type="domain" description="Glutamate-ammonia ligase adenylyltransferase repeated" evidence="7">
    <location>
        <begin position="499"/>
        <end position="739"/>
    </location>
</feature>
<feature type="domain" description="Glutamate-ammonia ligase adenylyltransferase repeated" evidence="7">
    <location>
        <begin position="22"/>
        <end position="237"/>
    </location>
</feature>
<evidence type="ECO:0000259" key="7">
    <source>
        <dbReference type="Pfam" id="PF03710"/>
    </source>
</evidence>
<keyword evidence="1 9" id="KW-0808">Transferase</keyword>
<feature type="domain" description="PII-uridylyltransferase/Glutamine-synthetase adenylyltransferase" evidence="8">
    <location>
        <begin position="262"/>
        <end position="398"/>
    </location>
</feature>
<evidence type="ECO:0000313" key="9">
    <source>
        <dbReference type="EMBL" id="MFD1786982.1"/>
    </source>
</evidence>